<dbReference type="InterPro" id="IPR009875">
    <property type="entry name" value="PilZ_domain"/>
</dbReference>
<evidence type="ECO:0000259" key="2">
    <source>
        <dbReference type="Pfam" id="PF07238"/>
    </source>
</evidence>
<evidence type="ECO:0000313" key="3">
    <source>
        <dbReference type="EMBL" id="THF62806.1"/>
    </source>
</evidence>
<organism evidence="3 4">
    <name type="scientific">Pseudothauera nasutitermitis</name>
    <dbReference type="NCBI Taxonomy" id="2565930"/>
    <lineage>
        <taxon>Bacteria</taxon>
        <taxon>Pseudomonadati</taxon>
        <taxon>Pseudomonadota</taxon>
        <taxon>Betaproteobacteria</taxon>
        <taxon>Rhodocyclales</taxon>
        <taxon>Zoogloeaceae</taxon>
        <taxon>Pseudothauera</taxon>
    </lineage>
</organism>
<evidence type="ECO:0000256" key="1">
    <source>
        <dbReference type="SAM" id="MobiDB-lite"/>
    </source>
</evidence>
<proteinExistence type="predicted"/>
<comment type="caution">
    <text evidence="3">The sequence shown here is derived from an EMBL/GenBank/DDBJ whole genome shotgun (WGS) entry which is preliminary data.</text>
</comment>
<reference evidence="3 4" key="1">
    <citation type="submission" date="2019-04" db="EMBL/GenBank/DDBJ databases">
        <title>Azoarcus nasutitermitis sp. nov. isolated from termite nest.</title>
        <authorList>
            <person name="Lin S.-Y."/>
            <person name="Hameed A."/>
            <person name="Hsu Y.-H."/>
            <person name="Young C.-C."/>
        </authorList>
    </citation>
    <scope>NUCLEOTIDE SEQUENCE [LARGE SCALE GENOMIC DNA]</scope>
    <source>
        <strain evidence="3 4">CC-YHH838</strain>
    </source>
</reference>
<dbReference type="Pfam" id="PF07238">
    <property type="entry name" value="PilZ"/>
    <property type="match status" value="1"/>
</dbReference>
<evidence type="ECO:0000313" key="4">
    <source>
        <dbReference type="Proteomes" id="UP000308430"/>
    </source>
</evidence>
<accession>A0A4S4ATJ9</accession>
<feature type="domain" description="PilZ" evidence="2">
    <location>
        <begin position="189"/>
        <end position="297"/>
    </location>
</feature>
<sequence length="309" mass="33948">MVFTVFIEYLQGVLDSNGTVTGNDERDNRPPPMTNGRTCRHTGGNRVFARKTPRAMALGKALTCPIFFRSEPECVDLAGGVPACCIARRMGKRGAIGDFRRTRAPGWCLGCAQRTATVRFSRIGYSAAAPRRRTPERRRRRVEGAGLCRASSAGRKNRDCGFHRARLRCGWGTVRPLFVALSSGSMEEHRQHPRYHLRWDVALAFENGGRTQTAVGRTHDISLGGLSALVPCDVRSTGLVTVRLAPAPLHAGHESPMIDAQARLVYSILSPRDGCFRVGLAFERFTGDGRAQLRRRLDQHLPGFGLPGG</sequence>
<protein>
    <submittedName>
        <fullName evidence="3">PilZ domain-containing protein</fullName>
    </submittedName>
</protein>
<gene>
    <name evidence="3" type="ORF">E6C76_16160</name>
</gene>
<dbReference type="OrthoDB" id="9181485at2"/>
<dbReference type="GO" id="GO:0035438">
    <property type="term" value="F:cyclic-di-GMP binding"/>
    <property type="evidence" value="ECO:0007669"/>
    <property type="project" value="InterPro"/>
</dbReference>
<dbReference type="EMBL" id="SSOC01000006">
    <property type="protein sequence ID" value="THF62806.1"/>
    <property type="molecule type" value="Genomic_DNA"/>
</dbReference>
<dbReference type="Proteomes" id="UP000308430">
    <property type="component" value="Unassembled WGS sequence"/>
</dbReference>
<name>A0A4S4ATJ9_9RHOO</name>
<dbReference type="Gene3D" id="2.40.10.220">
    <property type="entry name" value="predicted glycosyltransferase like domains"/>
    <property type="match status" value="1"/>
</dbReference>
<dbReference type="SUPFAM" id="SSF141371">
    <property type="entry name" value="PilZ domain-like"/>
    <property type="match status" value="1"/>
</dbReference>
<dbReference type="AlphaFoldDB" id="A0A4S4ATJ9"/>
<feature type="region of interest" description="Disordered" evidence="1">
    <location>
        <begin position="18"/>
        <end position="42"/>
    </location>
</feature>
<keyword evidence="4" id="KW-1185">Reference proteome</keyword>